<dbReference type="Gene3D" id="3.10.620.30">
    <property type="match status" value="1"/>
</dbReference>
<dbReference type="InterPro" id="IPR002931">
    <property type="entry name" value="Transglutaminase-like"/>
</dbReference>
<dbReference type="InterPro" id="IPR038765">
    <property type="entry name" value="Papain-like_cys_pep_sf"/>
</dbReference>
<feature type="domain" description="Transglutaminase-like" evidence="1">
    <location>
        <begin position="112"/>
        <end position="167"/>
    </location>
</feature>
<proteinExistence type="predicted"/>
<accession>A0AAX2QSX4</accession>
<evidence type="ECO:0000313" key="2">
    <source>
        <dbReference type="EMBL" id="TCU28448.1"/>
    </source>
</evidence>
<dbReference type="AlphaFoldDB" id="A0AAX2QSX4"/>
<dbReference type="Pfam" id="PF01841">
    <property type="entry name" value="Transglut_core"/>
    <property type="match status" value="1"/>
</dbReference>
<dbReference type="SUPFAM" id="SSF54001">
    <property type="entry name" value="Cysteine proteinases"/>
    <property type="match status" value="1"/>
</dbReference>
<dbReference type="Proteomes" id="UP000295021">
    <property type="component" value="Unassembled WGS sequence"/>
</dbReference>
<organism evidence="2 3">
    <name type="scientific">Rhizobium laguerreae</name>
    <dbReference type="NCBI Taxonomy" id="1076926"/>
    <lineage>
        <taxon>Bacteria</taxon>
        <taxon>Pseudomonadati</taxon>
        <taxon>Pseudomonadota</taxon>
        <taxon>Alphaproteobacteria</taxon>
        <taxon>Hyphomicrobiales</taxon>
        <taxon>Rhizobiaceae</taxon>
        <taxon>Rhizobium/Agrobacterium group</taxon>
        <taxon>Rhizobium</taxon>
    </lineage>
</organism>
<evidence type="ECO:0000259" key="1">
    <source>
        <dbReference type="Pfam" id="PF01841"/>
    </source>
</evidence>
<gene>
    <name evidence="2" type="ORF">EV131_102280</name>
</gene>
<sequence length="310" mass="34236">MVRGTLLRWSGFIILPGMSGYESPVDFYTRPGQMTSAGSHAPALAALKGVETVAAAVQGALLHEAWAPRYNQPLTPARRAQSHTRPAREILDTIMGIDPAPLDIPRPPEKRSIGVCRHFTVLACAALKAQGIPARARCGFGMYFEAGEGIDHWIAEYWDGERWVSADFQIDDLQRAALQLDFDPLDQPPGKFQSAGETWQRCRAGAADPGKFGIFDEFGFWFIAMNLVRDFAALNNMEMLPWDDWGAMPQPEEEISPDGLARFDRLAALTVDVDQRFGELQALYQDDAGLRVPAQVFNGVRQQMENVGGA</sequence>
<comment type="caution">
    <text evidence="2">The sequence shown here is derived from an EMBL/GenBank/DDBJ whole genome shotgun (WGS) entry which is preliminary data.</text>
</comment>
<evidence type="ECO:0000313" key="3">
    <source>
        <dbReference type="Proteomes" id="UP000295021"/>
    </source>
</evidence>
<reference evidence="2 3" key="1">
    <citation type="submission" date="2019-03" db="EMBL/GenBank/DDBJ databases">
        <title>Genomic Encyclopedia of Type Strains, Phase IV (KMG-V): Genome sequencing to study the core and pangenomes of soil and plant-associated prokaryotes.</title>
        <authorList>
            <person name="Whitman W."/>
        </authorList>
    </citation>
    <scope>NUCLEOTIDE SEQUENCE [LARGE SCALE GENOMIC DNA]</scope>
    <source>
        <strain evidence="2 3">FB403</strain>
    </source>
</reference>
<protein>
    <submittedName>
        <fullName evidence="2">Transglutaminase superfamily protein</fullName>
    </submittedName>
</protein>
<name>A0AAX2QSX4_9HYPH</name>
<dbReference type="EMBL" id="SMBI01000002">
    <property type="protein sequence ID" value="TCU28448.1"/>
    <property type="molecule type" value="Genomic_DNA"/>
</dbReference>